<reference evidence="2 3" key="1">
    <citation type="journal article" date="2014" name="Agronomy (Basel)">
        <title>A Draft Genome Sequence for Ensete ventricosum, the Drought-Tolerant Tree Against Hunger.</title>
        <authorList>
            <person name="Harrison J."/>
            <person name="Moore K.A."/>
            <person name="Paszkiewicz K."/>
            <person name="Jones T."/>
            <person name="Grant M."/>
            <person name="Ambacheew D."/>
            <person name="Muzemil S."/>
            <person name="Studholme D.J."/>
        </authorList>
    </citation>
    <scope>NUCLEOTIDE SEQUENCE [LARGE SCALE GENOMIC DNA]</scope>
</reference>
<dbReference type="Proteomes" id="UP000287651">
    <property type="component" value="Unassembled WGS sequence"/>
</dbReference>
<name>A0A427BAA8_ENSVE</name>
<comment type="caution">
    <text evidence="2">The sequence shown here is derived from an EMBL/GenBank/DDBJ whole genome shotgun (WGS) entry which is preliminary data.</text>
</comment>
<dbReference type="EMBL" id="AMZH03000112">
    <property type="protein sequence ID" value="RRT85460.1"/>
    <property type="molecule type" value="Genomic_DNA"/>
</dbReference>
<accession>A0A427BAA8</accession>
<feature type="region of interest" description="Disordered" evidence="1">
    <location>
        <begin position="166"/>
        <end position="193"/>
    </location>
</feature>
<organism evidence="2 3">
    <name type="scientific">Ensete ventricosum</name>
    <name type="common">Abyssinian banana</name>
    <name type="synonym">Musa ensete</name>
    <dbReference type="NCBI Taxonomy" id="4639"/>
    <lineage>
        <taxon>Eukaryota</taxon>
        <taxon>Viridiplantae</taxon>
        <taxon>Streptophyta</taxon>
        <taxon>Embryophyta</taxon>
        <taxon>Tracheophyta</taxon>
        <taxon>Spermatophyta</taxon>
        <taxon>Magnoliopsida</taxon>
        <taxon>Liliopsida</taxon>
        <taxon>Zingiberales</taxon>
        <taxon>Musaceae</taxon>
        <taxon>Ensete</taxon>
    </lineage>
</organism>
<protein>
    <submittedName>
        <fullName evidence="2">Uncharacterized protein</fullName>
    </submittedName>
</protein>
<gene>
    <name evidence="2" type="ORF">B296_00009288</name>
</gene>
<dbReference type="AlphaFoldDB" id="A0A427BAA8"/>
<evidence type="ECO:0000313" key="2">
    <source>
        <dbReference type="EMBL" id="RRT85460.1"/>
    </source>
</evidence>
<feature type="compositionally biased region" description="Polar residues" evidence="1">
    <location>
        <begin position="175"/>
        <end position="193"/>
    </location>
</feature>
<proteinExistence type="predicted"/>
<evidence type="ECO:0000256" key="1">
    <source>
        <dbReference type="SAM" id="MobiDB-lite"/>
    </source>
</evidence>
<evidence type="ECO:0000313" key="3">
    <source>
        <dbReference type="Proteomes" id="UP000287651"/>
    </source>
</evidence>
<sequence>MKYPVPRFGEIIEKTRREGHRNKHGTPKLQELGIAARRRSRVVAVAARSDLIPLHQQVNPVSHHRQPRERQNHVEKLQQAFPEALTSHDQSLNLPLQVPITSIEISNSWKREFRFRFFNWRGRREGPDVVAWPPIAHLRSQDDVHREGDHDKHEAVRDCAFSSPYPKGIFGKPQNGKQNSPNKASTARSILDV</sequence>